<reference evidence="2 3" key="1">
    <citation type="submission" date="2014-04" db="EMBL/GenBank/DDBJ databases">
        <title>Evolutionary Origins and Diversification of the Mycorrhizal Mutualists.</title>
        <authorList>
            <consortium name="DOE Joint Genome Institute"/>
            <consortium name="Mycorrhizal Genomics Consortium"/>
            <person name="Kohler A."/>
            <person name="Kuo A."/>
            <person name="Nagy L.G."/>
            <person name="Floudas D."/>
            <person name="Copeland A."/>
            <person name="Barry K.W."/>
            <person name="Cichocki N."/>
            <person name="Veneault-Fourrey C."/>
            <person name="LaButti K."/>
            <person name="Lindquist E.A."/>
            <person name="Lipzen A."/>
            <person name="Lundell T."/>
            <person name="Morin E."/>
            <person name="Murat C."/>
            <person name="Riley R."/>
            <person name="Ohm R."/>
            <person name="Sun H."/>
            <person name="Tunlid A."/>
            <person name="Henrissat B."/>
            <person name="Grigoriev I.V."/>
            <person name="Hibbett D.S."/>
            <person name="Martin F."/>
        </authorList>
    </citation>
    <scope>NUCLEOTIDE SEQUENCE [LARGE SCALE GENOMIC DNA]</scope>
    <source>
        <strain evidence="2 3">FD-317 M1</strain>
    </source>
</reference>
<feature type="transmembrane region" description="Helical" evidence="1">
    <location>
        <begin position="58"/>
        <end position="76"/>
    </location>
</feature>
<keyword evidence="1" id="KW-0812">Transmembrane</keyword>
<evidence type="ECO:0000313" key="3">
    <source>
        <dbReference type="Proteomes" id="UP000053593"/>
    </source>
</evidence>
<keyword evidence="1" id="KW-1133">Transmembrane helix</keyword>
<protein>
    <submittedName>
        <fullName evidence="2">Uncharacterized protein</fullName>
    </submittedName>
</protein>
<dbReference type="AlphaFoldDB" id="A0A0D0BGU4"/>
<dbReference type="EMBL" id="KN834765">
    <property type="protein sequence ID" value="KIK63155.1"/>
    <property type="molecule type" value="Genomic_DNA"/>
</dbReference>
<sequence>MMEMMEMQDSCSTLIYKSSSRSTCAISSILASMSTDLLDSKYTEFITSTVVPCTITTFFLYGLYSLLFCIYIQLQIRDSQSHRLGNKRRRPIFSRLSIPILFFLISLDVILSTVSLYEQLKS</sequence>
<accession>A0A0D0BGU4</accession>
<proteinExistence type="predicted"/>
<dbReference type="Proteomes" id="UP000053593">
    <property type="component" value="Unassembled WGS sequence"/>
</dbReference>
<feature type="transmembrane region" description="Helical" evidence="1">
    <location>
        <begin position="96"/>
        <end position="117"/>
    </location>
</feature>
<organism evidence="2 3">
    <name type="scientific">Collybiopsis luxurians FD-317 M1</name>
    <dbReference type="NCBI Taxonomy" id="944289"/>
    <lineage>
        <taxon>Eukaryota</taxon>
        <taxon>Fungi</taxon>
        <taxon>Dikarya</taxon>
        <taxon>Basidiomycota</taxon>
        <taxon>Agaricomycotina</taxon>
        <taxon>Agaricomycetes</taxon>
        <taxon>Agaricomycetidae</taxon>
        <taxon>Agaricales</taxon>
        <taxon>Marasmiineae</taxon>
        <taxon>Omphalotaceae</taxon>
        <taxon>Collybiopsis</taxon>
        <taxon>Collybiopsis luxurians</taxon>
    </lineage>
</organism>
<evidence type="ECO:0000313" key="2">
    <source>
        <dbReference type="EMBL" id="KIK63155.1"/>
    </source>
</evidence>
<gene>
    <name evidence="2" type="ORF">GYMLUDRAFT_483135</name>
</gene>
<dbReference type="HOGENOM" id="CLU_2026996_0_0_1"/>
<keyword evidence="1" id="KW-0472">Membrane</keyword>
<evidence type="ECO:0000256" key="1">
    <source>
        <dbReference type="SAM" id="Phobius"/>
    </source>
</evidence>
<keyword evidence="3" id="KW-1185">Reference proteome</keyword>
<name>A0A0D0BGU4_9AGAR</name>